<evidence type="ECO:0000256" key="2">
    <source>
        <dbReference type="ARBA" id="ARBA00022448"/>
    </source>
</evidence>
<evidence type="ECO:0000256" key="7">
    <source>
        <dbReference type="ARBA" id="ARBA00022989"/>
    </source>
</evidence>
<feature type="transmembrane region" description="Helical" evidence="10">
    <location>
        <begin position="231"/>
        <end position="250"/>
    </location>
</feature>
<feature type="transmembrane region" description="Helical" evidence="10">
    <location>
        <begin position="46"/>
        <end position="65"/>
    </location>
</feature>
<feature type="transmembrane region" description="Helical" evidence="10">
    <location>
        <begin position="352"/>
        <end position="373"/>
    </location>
</feature>
<feature type="transmembrane region" description="Helical" evidence="10">
    <location>
        <begin position="312"/>
        <end position="331"/>
    </location>
</feature>
<keyword evidence="2" id="KW-0813">Transport</keyword>
<dbReference type="InterPro" id="IPR003445">
    <property type="entry name" value="Cat_transpt"/>
</dbReference>
<evidence type="ECO:0000256" key="1">
    <source>
        <dbReference type="ARBA" id="ARBA00004651"/>
    </source>
</evidence>
<evidence type="ECO:0000256" key="6">
    <source>
        <dbReference type="ARBA" id="ARBA00022958"/>
    </source>
</evidence>
<evidence type="ECO:0000313" key="12">
    <source>
        <dbReference type="Proteomes" id="UP000191448"/>
    </source>
</evidence>
<feature type="transmembrane region" description="Helical" evidence="10">
    <location>
        <begin position="77"/>
        <end position="101"/>
    </location>
</feature>
<keyword evidence="7 10" id="KW-1133">Transmembrane helix</keyword>
<keyword evidence="5 10" id="KW-0812">Transmembrane</keyword>
<dbReference type="InterPro" id="IPR004772">
    <property type="entry name" value="TrkH"/>
</dbReference>
<feature type="transmembrane region" description="Helical" evidence="10">
    <location>
        <begin position="131"/>
        <end position="152"/>
    </location>
</feature>
<reference evidence="11 12" key="1">
    <citation type="submission" date="2016-02" db="EMBL/GenBank/DDBJ databases">
        <title>Genome sequence of Clostridium thermobutyricum DSM 4928.</title>
        <authorList>
            <person name="Poehlein A."/>
            <person name="Daniel R."/>
        </authorList>
    </citation>
    <scope>NUCLEOTIDE SEQUENCE [LARGE SCALE GENOMIC DNA]</scope>
    <source>
        <strain evidence="11 12">DSM 4928</strain>
    </source>
</reference>
<dbReference type="Proteomes" id="UP000191448">
    <property type="component" value="Unassembled WGS sequence"/>
</dbReference>
<dbReference type="EMBL" id="LTAY01000037">
    <property type="protein sequence ID" value="OPX47978.1"/>
    <property type="molecule type" value="Genomic_DNA"/>
</dbReference>
<evidence type="ECO:0000256" key="5">
    <source>
        <dbReference type="ARBA" id="ARBA00022692"/>
    </source>
</evidence>
<keyword evidence="8" id="KW-0406">Ion transport</keyword>
<name>A0A1V4SXA3_9CLOT</name>
<dbReference type="AlphaFoldDB" id="A0A1V4SXA3"/>
<keyword evidence="6" id="KW-0630">Potassium</keyword>
<dbReference type="GO" id="GO:0015379">
    <property type="term" value="F:potassium:chloride symporter activity"/>
    <property type="evidence" value="ECO:0007669"/>
    <property type="project" value="InterPro"/>
</dbReference>
<gene>
    <name evidence="11" type="primary">ntpJ</name>
    <name evidence="11" type="ORF">CLTHE_15500</name>
</gene>
<evidence type="ECO:0000256" key="3">
    <source>
        <dbReference type="ARBA" id="ARBA00022475"/>
    </source>
</evidence>
<accession>A0A1V4SXA3</accession>
<dbReference type="PANTHER" id="PTHR32024:SF1">
    <property type="entry name" value="KTR SYSTEM POTASSIUM UPTAKE PROTEIN B"/>
    <property type="match status" value="1"/>
</dbReference>
<organism evidence="11 12">
    <name type="scientific">Clostridium thermobutyricum DSM 4928</name>
    <dbReference type="NCBI Taxonomy" id="1121339"/>
    <lineage>
        <taxon>Bacteria</taxon>
        <taxon>Bacillati</taxon>
        <taxon>Bacillota</taxon>
        <taxon>Clostridia</taxon>
        <taxon>Eubacteriales</taxon>
        <taxon>Clostridiaceae</taxon>
        <taxon>Clostridium</taxon>
    </lineage>
</organism>
<dbReference type="OrthoDB" id="9810952at2"/>
<keyword evidence="4" id="KW-0633">Potassium transport</keyword>
<sequence length="448" mass="48453">MEKKTIKKFNLSGVQVLSLGFAIVILIGAILLSLPISSTSGKSTNFLDALFTSTSAVCVTGLITLDTGTYFNMFGQTVIMLLIEIGGLGFMSFATFIAVLLGKKITLKNRLLVQEAMNTFSIQGLVKMVKYVLGFTFAVQFFGALLLSTQFIPQFGVLKGIYFSIFHSISAFCNAGFDLMGHFSSVTSYVNNPVILLTISALIIIGGLGFTVWLEIYNYRGIRKVSVHSKIVIVTTIILIVVGTVLMFIFEMHNSATLGNMNSGEKWLNSFFASVSPRTAGFNSVSTDGMTISGKFLTIILMFIGGSPGSTAGGLKTATFGIIILTVISVIKGREDTEAFGRRFSKDLVYKAFALLMIGIMLVIVVTMILAITQPNESFIDLLYEATSAFGTVGLTTGVTQRLNAIGKIVIMITMYLGRVGPMTVALAFIRNKVKQSHKYPEGKILIG</sequence>
<keyword evidence="3" id="KW-1003">Cell membrane</keyword>
<feature type="transmembrane region" description="Helical" evidence="10">
    <location>
        <begin position="12"/>
        <end position="34"/>
    </location>
</feature>
<dbReference type="PANTHER" id="PTHR32024">
    <property type="entry name" value="TRK SYSTEM POTASSIUM UPTAKE PROTEIN TRKG-RELATED"/>
    <property type="match status" value="1"/>
</dbReference>
<dbReference type="NCBIfam" id="TIGR00933">
    <property type="entry name" value="2a38"/>
    <property type="match status" value="1"/>
</dbReference>
<evidence type="ECO:0000256" key="9">
    <source>
        <dbReference type="ARBA" id="ARBA00023136"/>
    </source>
</evidence>
<protein>
    <submittedName>
        <fullName evidence="11">Potassium/sodium uptake protein NtpJ</fullName>
    </submittedName>
</protein>
<comment type="caution">
    <text evidence="11">The sequence shown here is derived from an EMBL/GenBank/DDBJ whole genome shotgun (WGS) entry which is preliminary data.</text>
</comment>
<evidence type="ECO:0000256" key="10">
    <source>
        <dbReference type="SAM" id="Phobius"/>
    </source>
</evidence>
<keyword evidence="9 10" id="KW-0472">Membrane</keyword>
<feature type="transmembrane region" description="Helical" evidence="10">
    <location>
        <begin position="409"/>
        <end position="430"/>
    </location>
</feature>
<feature type="transmembrane region" description="Helical" evidence="10">
    <location>
        <begin position="194"/>
        <end position="219"/>
    </location>
</feature>
<proteinExistence type="predicted"/>
<dbReference type="GO" id="GO:0005886">
    <property type="term" value="C:plasma membrane"/>
    <property type="evidence" value="ECO:0007669"/>
    <property type="project" value="UniProtKB-SubCell"/>
</dbReference>
<comment type="subcellular location">
    <subcellularLocation>
        <location evidence="1">Cell membrane</location>
        <topology evidence="1">Multi-pass membrane protein</topology>
    </subcellularLocation>
</comment>
<evidence type="ECO:0000256" key="8">
    <source>
        <dbReference type="ARBA" id="ARBA00023065"/>
    </source>
</evidence>
<dbReference type="Pfam" id="PF02386">
    <property type="entry name" value="TrkH"/>
    <property type="match status" value="1"/>
</dbReference>
<evidence type="ECO:0000256" key="4">
    <source>
        <dbReference type="ARBA" id="ARBA00022538"/>
    </source>
</evidence>
<evidence type="ECO:0000313" key="11">
    <source>
        <dbReference type="EMBL" id="OPX47978.1"/>
    </source>
</evidence>
<dbReference type="RefSeq" id="WP_080022737.1">
    <property type="nucleotide sequence ID" value="NZ_LTAY01000037.1"/>
</dbReference>